<dbReference type="AlphaFoldDB" id="A0A9D5K8I5"/>
<evidence type="ECO:0000313" key="1">
    <source>
        <dbReference type="EMBL" id="MBD3364297.1"/>
    </source>
</evidence>
<sequence length="87" mass="8856">MLETIRIIRYSTAASASAAGDSFVVRNTDNVPVSGNLGRAGGVVEVIRIEVVSGIPGSVEENTIDDVVAAPCAIAFLETGLPGILAT</sequence>
<dbReference type="EMBL" id="WJKJ01000116">
    <property type="protein sequence ID" value="MBD3364297.1"/>
    <property type="molecule type" value="Genomic_DNA"/>
</dbReference>
<dbReference type="Proteomes" id="UP000630660">
    <property type="component" value="Unassembled WGS sequence"/>
</dbReference>
<accession>A0A9D5K8I5</accession>
<organism evidence="1 2">
    <name type="scientific">candidate division WOR-3 bacterium</name>
    <dbReference type="NCBI Taxonomy" id="2052148"/>
    <lineage>
        <taxon>Bacteria</taxon>
        <taxon>Bacteria division WOR-3</taxon>
    </lineage>
</organism>
<name>A0A9D5K8I5_UNCW3</name>
<comment type="caution">
    <text evidence="1">The sequence shown here is derived from an EMBL/GenBank/DDBJ whole genome shotgun (WGS) entry which is preliminary data.</text>
</comment>
<gene>
    <name evidence="1" type="ORF">GF359_03685</name>
</gene>
<reference evidence="1" key="1">
    <citation type="submission" date="2019-11" db="EMBL/GenBank/DDBJ databases">
        <title>Microbial mats filling the niche in hypersaline microbial mats.</title>
        <authorList>
            <person name="Wong H.L."/>
            <person name="Macleod F.I."/>
            <person name="White R.A. III"/>
            <person name="Burns B.P."/>
        </authorList>
    </citation>
    <scope>NUCLEOTIDE SEQUENCE</scope>
    <source>
        <strain evidence="1">Bin_327</strain>
    </source>
</reference>
<evidence type="ECO:0000313" key="2">
    <source>
        <dbReference type="Proteomes" id="UP000630660"/>
    </source>
</evidence>
<protein>
    <submittedName>
        <fullName evidence="1">Uncharacterized protein</fullName>
    </submittedName>
</protein>
<proteinExistence type="predicted"/>